<gene>
    <name evidence="3" type="ORF">B0I18_11384</name>
</gene>
<dbReference type="Pfam" id="PF13562">
    <property type="entry name" value="NTP_transf_4"/>
    <property type="match status" value="1"/>
</dbReference>
<dbReference type="InterPro" id="IPR050065">
    <property type="entry name" value="GlmU-like"/>
</dbReference>
<dbReference type="GO" id="GO:0016779">
    <property type="term" value="F:nucleotidyltransferase activity"/>
    <property type="evidence" value="ECO:0007669"/>
    <property type="project" value="UniProtKB-ARBA"/>
</dbReference>
<name>A0A2P8CVR9_9BACT</name>
<dbReference type="Gene3D" id="2.160.10.10">
    <property type="entry name" value="Hexapeptide repeat proteins"/>
    <property type="match status" value="1"/>
</dbReference>
<dbReference type="PANTHER" id="PTHR43584">
    <property type="entry name" value="NUCLEOTIDYL TRANSFERASE"/>
    <property type="match status" value="1"/>
</dbReference>
<dbReference type="SUPFAM" id="SSF51161">
    <property type="entry name" value="Trimeric LpxA-like enzymes"/>
    <property type="match status" value="1"/>
</dbReference>
<dbReference type="AlphaFoldDB" id="A0A2P8CVR9"/>
<reference evidence="3 4" key="1">
    <citation type="submission" date="2018-03" db="EMBL/GenBank/DDBJ databases">
        <title>Genomic Encyclopedia of Type Strains, Phase III (KMG-III): the genomes of soil and plant-associated and newly described type strains.</title>
        <authorList>
            <person name="Whitman W."/>
        </authorList>
    </citation>
    <scope>NUCLEOTIDE SEQUENCE [LARGE SCALE GENOMIC DNA]</scope>
    <source>
        <strain evidence="3 4">CGMCC 1.12700</strain>
    </source>
</reference>
<dbReference type="Proteomes" id="UP000240572">
    <property type="component" value="Unassembled WGS sequence"/>
</dbReference>
<comment type="caution">
    <text evidence="3">The sequence shown here is derived from an EMBL/GenBank/DDBJ whole genome shotgun (WGS) entry which is preliminary data.</text>
</comment>
<keyword evidence="2" id="KW-0012">Acyltransferase</keyword>
<proteinExistence type="predicted"/>
<dbReference type="NCBIfam" id="TIGR03991">
    <property type="entry name" value="alt_bact_glmU"/>
    <property type="match status" value="1"/>
</dbReference>
<evidence type="ECO:0000256" key="1">
    <source>
        <dbReference type="ARBA" id="ARBA00022679"/>
    </source>
</evidence>
<dbReference type="EMBL" id="PYGD01000013">
    <property type="protein sequence ID" value="PSK89072.1"/>
    <property type="molecule type" value="Genomic_DNA"/>
</dbReference>
<sequence>MHLVYYHQIFPTFAAEFSNPMNIILFDGEARNHLLPFTHTRPVADIRCGILTMRERWETNLQTTSSTLTEAYLQKAFPLQGADKNIYINAALFCTPELVQAVKTLAPGAALVQDGELLACNTSAQPASPQALLDHSRELEQVLFRGFIHRLQRVWDIFALNGQAITEDFALLTQGRDSQELPAYVTAIQPENIFVEPGARIYPCIINASAGPVYIGKDAEIMDGCVIRGPLALGAHATLKMGAKIYGATTIGPDCKVGGEISNVVFFANSNKGHDGFLGNAVIGEWCNLGADTNCSNLKNNYDEVKIWSEYQNKSVKTGLQFCGLLMGDHSKCGINTMFNTGTVAGVSCNIYGGGFPDKFIPSFSWGGSEGMTTYQVEKALDTANRMMARRNKSLSDAEIEILHHIFEASKNQRELLH</sequence>
<dbReference type="GO" id="GO:0016746">
    <property type="term" value="F:acyltransferase activity"/>
    <property type="evidence" value="ECO:0007669"/>
    <property type="project" value="UniProtKB-KW"/>
</dbReference>
<accession>A0A2P8CVR9</accession>
<evidence type="ECO:0000313" key="3">
    <source>
        <dbReference type="EMBL" id="PSK89072.1"/>
    </source>
</evidence>
<evidence type="ECO:0000256" key="2">
    <source>
        <dbReference type="ARBA" id="ARBA00023315"/>
    </source>
</evidence>
<keyword evidence="4" id="KW-1185">Reference proteome</keyword>
<dbReference type="InterPro" id="IPR011004">
    <property type="entry name" value="Trimer_LpxA-like_sf"/>
</dbReference>
<keyword evidence="1 3" id="KW-0808">Transferase</keyword>
<dbReference type="InterPro" id="IPR023917">
    <property type="entry name" value="Bifunctiontional_GlmU_bac-type"/>
</dbReference>
<evidence type="ECO:0000313" key="4">
    <source>
        <dbReference type="Proteomes" id="UP000240572"/>
    </source>
</evidence>
<protein>
    <submittedName>
        <fullName evidence="3">UDP-N-acetylglucosamine diphosphorylase/glucosamine-1-phosphate N-acetyltransferase</fullName>
    </submittedName>
</protein>
<dbReference type="PANTHER" id="PTHR43584:SF8">
    <property type="entry name" value="N-ACETYLMURAMATE ALPHA-1-PHOSPHATE URIDYLYLTRANSFERASE"/>
    <property type="match status" value="1"/>
</dbReference>
<organism evidence="3 4">
    <name type="scientific">Taibaiella chishuiensis</name>
    <dbReference type="NCBI Taxonomy" id="1434707"/>
    <lineage>
        <taxon>Bacteria</taxon>
        <taxon>Pseudomonadati</taxon>
        <taxon>Bacteroidota</taxon>
        <taxon>Chitinophagia</taxon>
        <taxon>Chitinophagales</taxon>
        <taxon>Chitinophagaceae</taxon>
        <taxon>Taibaiella</taxon>
    </lineage>
</organism>